<protein>
    <recommendedName>
        <fullName evidence="2">HTH marR-type domain-containing protein</fullName>
    </recommendedName>
</protein>
<feature type="domain" description="HTH marR-type" evidence="2">
    <location>
        <begin position="23"/>
        <end position="155"/>
    </location>
</feature>
<dbReference type="Gene3D" id="1.10.10.10">
    <property type="entry name" value="Winged helix-like DNA-binding domain superfamily/Winged helix DNA-binding domain"/>
    <property type="match status" value="1"/>
</dbReference>
<dbReference type="SMART" id="SM00347">
    <property type="entry name" value="HTH_MARR"/>
    <property type="match status" value="1"/>
</dbReference>
<dbReference type="Proteomes" id="UP000657592">
    <property type="component" value="Unassembled WGS sequence"/>
</dbReference>
<evidence type="ECO:0000259" key="2">
    <source>
        <dbReference type="PROSITE" id="PS50995"/>
    </source>
</evidence>
<dbReference type="InterPro" id="IPR000835">
    <property type="entry name" value="HTH_MarR-typ"/>
</dbReference>
<keyword evidence="4" id="KW-1185">Reference proteome</keyword>
<dbReference type="AlphaFoldDB" id="A0A917MLA2"/>
<dbReference type="Pfam" id="PF12802">
    <property type="entry name" value="MarR_2"/>
    <property type="match status" value="1"/>
</dbReference>
<evidence type="ECO:0000313" key="3">
    <source>
        <dbReference type="EMBL" id="GGH36998.1"/>
    </source>
</evidence>
<dbReference type="SUPFAM" id="SSF46785">
    <property type="entry name" value="Winged helix' DNA-binding domain"/>
    <property type="match status" value="1"/>
</dbReference>
<dbReference type="InterPro" id="IPR036388">
    <property type="entry name" value="WH-like_DNA-bd_sf"/>
</dbReference>
<feature type="compositionally biased region" description="Low complexity" evidence="1">
    <location>
        <begin position="1"/>
        <end position="10"/>
    </location>
</feature>
<dbReference type="EMBL" id="BMJY01000002">
    <property type="protein sequence ID" value="GGH36998.1"/>
    <property type="molecule type" value="Genomic_DNA"/>
</dbReference>
<dbReference type="PANTHER" id="PTHR33164:SF43">
    <property type="entry name" value="HTH-TYPE TRANSCRIPTIONAL REPRESSOR YETL"/>
    <property type="match status" value="1"/>
</dbReference>
<dbReference type="InterPro" id="IPR036390">
    <property type="entry name" value="WH_DNA-bd_sf"/>
</dbReference>
<accession>A0A917MLA2</accession>
<feature type="compositionally biased region" description="Pro residues" evidence="1">
    <location>
        <begin position="11"/>
        <end position="22"/>
    </location>
</feature>
<dbReference type="InterPro" id="IPR039422">
    <property type="entry name" value="MarR/SlyA-like"/>
</dbReference>
<feature type="region of interest" description="Disordered" evidence="1">
    <location>
        <begin position="1"/>
        <end position="22"/>
    </location>
</feature>
<reference evidence="3" key="2">
    <citation type="submission" date="2020-09" db="EMBL/GenBank/DDBJ databases">
        <authorList>
            <person name="Sun Q."/>
            <person name="Zhou Y."/>
        </authorList>
    </citation>
    <scope>NUCLEOTIDE SEQUENCE</scope>
    <source>
        <strain evidence="3">CGMCC 1.15794</strain>
    </source>
</reference>
<sequence>MTEILPDPAHAAPPEPPVVAPPPRTLVGMIFSAERRVRGYLEDALSSEDVTPTEWATMFFIWRHGPISSAELARRAFVTPQAAGQLVGELERRGIATRYPDPNHGRKRLTVLTPEGRALALRCQRRVEEVEDHFTAALSSRERGFFESLFAVCVDHVSTHEPEPTALER</sequence>
<name>A0A917MLA2_9MICO</name>
<reference evidence="3" key="1">
    <citation type="journal article" date="2014" name="Int. J. Syst. Evol. Microbiol.">
        <title>Complete genome sequence of Corynebacterium casei LMG S-19264T (=DSM 44701T), isolated from a smear-ripened cheese.</title>
        <authorList>
            <consortium name="US DOE Joint Genome Institute (JGI-PGF)"/>
            <person name="Walter F."/>
            <person name="Albersmeier A."/>
            <person name="Kalinowski J."/>
            <person name="Ruckert C."/>
        </authorList>
    </citation>
    <scope>NUCLEOTIDE SEQUENCE</scope>
    <source>
        <strain evidence="3">CGMCC 1.15794</strain>
    </source>
</reference>
<dbReference type="PROSITE" id="PS50995">
    <property type="entry name" value="HTH_MARR_2"/>
    <property type="match status" value="1"/>
</dbReference>
<dbReference type="GO" id="GO:0003700">
    <property type="term" value="F:DNA-binding transcription factor activity"/>
    <property type="evidence" value="ECO:0007669"/>
    <property type="project" value="InterPro"/>
</dbReference>
<gene>
    <name evidence="3" type="ORF">GCM10010921_06550</name>
</gene>
<evidence type="ECO:0000256" key="1">
    <source>
        <dbReference type="SAM" id="MobiDB-lite"/>
    </source>
</evidence>
<dbReference type="GO" id="GO:0006950">
    <property type="term" value="P:response to stress"/>
    <property type="evidence" value="ECO:0007669"/>
    <property type="project" value="TreeGrafter"/>
</dbReference>
<dbReference type="RefSeq" id="WP_188754827.1">
    <property type="nucleotide sequence ID" value="NZ_BMJY01000002.1"/>
</dbReference>
<comment type="caution">
    <text evidence="3">The sequence shown here is derived from an EMBL/GenBank/DDBJ whole genome shotgun (WGS) entry which is preliminary data.</text>
</comment>
<organism evidence="3 4">
    <name type="scientific">Microbacterium album</name>
    <dbReference type="NCBI Taxonomy" id="2053191"/>
    <lineage>
        <taxon>Bacteria</taxon>
        <taxon>Bacillati</taxon>
        <taxon>Actinomycetota</taxon>
        <taxon>Actinomycetes</taxon>
        <taxon>Micrococcales</taxon>
        <taxon>Microbacteriaceae</taxon>
        <taxon>Microbacterium</taxon>
    </lineage>
</organism>
<proteinExistence type="predicted"/>
<evidence type="ECO:0000313" key="4">
    <source>
        <dbReference type="Proteomes" id="UP000657592"/>
    </source>
</evidence>
<dbReference type="PANTHER" id="PTHR33164">
    <property type="entry name" value="TRANSCRIPTIONAL REGULATOR, MARR FAMILY"/>
    <property type="match status" value="1"/>
</dbReference>